<accession>A0A9E7TMX7</accession>
<sequence>MNNYSGSVEYGNRQICYEVACIERKTLEIAVNPDTTVTVRAPLNTPPEKVLKIVTKRARWITEQKNFFSQFCPKTPKRLYVGGETHLYLGRQYRLKIISGEKNSVKLSGGYFNITTTDRSPENVKLLLDAWYRNRAEIVFSKSLENCWKNIRSIADEKPEFQIRKMKKRYGSLSTSGVLTLNPVIILSPKTCIDYVVTHELCHLKYYNHSPDYYRLLEQIMPDWKERKQRMEILLA</sequence>
<dbReference type="CDD" id="cd07344">
    <property type="entry name" value="M48_yhfN_like"/>
    <property type="match status" value="1"/>
</dbReference>
<dbReference type="PANTHER" id="PTHR30399">
    <property type="entry name" value="UNCHARACTERIZED PROTEIN YGJP"/>
    <property type="match status" value="1"/>
</dbReference>
<dbReference type="Pfam" id="PF01863">
    <property type="entry name" value="YgjP-like"/>
    <property type="match status" value="1"/>
</dbReference>
<reference evidence="2" key="1">
    <citation type="submission" date="2022-04" db="EMBL/GenBank/DDBJ databases">
        <title>Complete genome of Methanoplanus endosymbiosus DSM 3599.</title>
        <authorList>
            <person name="Chen S.-C."/>
            <person name="You Y.-T."/>
            <person name="Zhou Y.-Z."/>
            <person name="Lai M.-C."/>
        </authorList>
    </citation>
    <scope>NUCLEOTIDE SEQUENCE</scope>
    <source>
        <strain evidence="2">DSM 3599</strain>
    </source>
</reference>
<evidence type="ECO:0000313" key="3">
    <source>
        <dbReference type="Proteomes" id="UP001060368"/>
    </source>
</evidence>
<evidence type="ECO:0000313" key="2">
    <source>
        <dbReference type="EMBL" id="UUX93811.1"/>
    </source>
</evidence>
<dbReference type="Gene3D" id="3.30.2010.10">
    <property type="entry name" value="Metalloproteases ('zincins'), catalytic domain"/>
    <property type="match status" value="1"/>
</dbReference>
<dbReference type="GeneID" id="74307387"/>
<dbReference type="RefSeq" id="WP_257743946.1">
    <property type="nucleotide sequence ID" value="NZ_CP096115.1"/>
</dbReference>
<dbReference type="Proteomes" id="UP001060368">
    <property type="component" value="Chromosome"/>
</dbReference>
<name>A0A9E7TMX7_9EURY</name>
<dbReference type="InterPro" id="IPR002725">
    <property type="entry name" value="YgjP-like_metallopeptidase"/>
</dbReference>
<gene>
    <name evidence="2" type="ORF">L6E24_06770</name>
</gene>
<proteinExistence type="predicted"/>
<dbReference type="KEGG" id="mend:L6E24_06770"/>
<dbReference type="AlphaFoldDB" id="A0A9E7TMX7"/>
<feature type="domain" description="YgjP-like metallopeptidase" evidence="1">
    <location>
        <begin position="25"/>
        <end position="232"/>
    </location>
</feature>
<evidence type="ECO:0000259" key="1">
    <source>
        <dbReference type="Pfam" id="PF01863"/>
    </source>
</evidence>
<keyword evidence="3" id="KW-1185">Reference proteome</keyword>
<protein>
    <submittedName>
        <fullName evidence="2">M48 family metallopeptidase</fullName>
    </submittedName>
</protein>
<organism evidence="2 3">
    <name type="scientific">Methanoplanus endosymbiosus</name>
    <dbReference type="NCBI Taxonomy" id="33865"/>
    <lineage>
        <taxon>Archaea</taxon>
        <taxon>Methanobacteriati</taxon>
        <taxon>Methanobacteriota</taxon>
        <taxon>Stenosarchaea group</taxon>
        <taxon>Methanomicrobia</taxon>
        <taxon>Methanomicrobiales</taxon>
        <taxon>Methanomicrobiaceae</taxon>
        <taxon>Methanoplanus</taxon>
    </lineage>
</organism>
<dbReference type="InterPro" id="IPR053136">
    <property type="entry name" value="UTP_pyrophosphatase-like"/>
</dbReference>
<dbReference type="EMBL" id="CP096115">
    <property type="protein sequence ID" value="UUX93811.1"/>
    <property type="molecule type" value="Genomic_DNA"/>
</dbReference>
<dbReference type="PANTHER" id="PTHR30399:SF1">
    <property type="entry name" value="UTP PYROPHOSPHATASE"/>
    <property type="match status" value="1"/>
</dbReference>